<protein>
    <submittedName>
        <fullName evidence="3">Uncharacterized protein</fullName>
    </submittedName>
</protein>
<feature type="coiled-coil region" evidence="1">
    <location>
        <begin position="61"/>
        <end position="88"/>
    </location>
</feature>
<gene>
    <name evidence="3" type="ORF">PECAL_5P02090</name>
</gene>
<keyword evidence="1" id="KW-0175">Coiled coil</keyword>
<keyword evidence="4" id="KW-1185">Reference proteome</keyword>
<reference evidence="3" key="1">
    <citation type="submission" date="2021-11" db="EMBL/GenBank/DDBJ databases">
        <authorList>
            <consortium name="Genoscope - CEA"/>
            <person name="William W."/>
        </authorList>
    </citation>
    <scope>NUCLEOTIDE SEQUENCE</scope>
</reference>
<evidence type="ECO:0000256" key="2">
    <source>
        <dbReference type="SAM" id="MobiDB-lite"/>
    </source>
</evidence>
<organism evidence="3 4">
    <name type="scientific">Pelagomonas calceolata</name>
    <dbReference type="NCBI Taxonomy" id="35677"/>
    <lineage>
        <taxon>Eukaryota</taxon>
        <taxon>Sar</taxon>
        <taxon>Stramenopiles</taxon>
        <taxon>Ochrophyta</taxon>
        <taxon>Pelagophyceae</taxon>
        <taxon>Pelagomonadales</taxon>
        <taxon>Pelagomonadaceae</taxon>
        <taxon>Pelagomonas</taxon>
    </lineage>
</organism>
<accession>A0A8J2SM71</accession>
<comment type="caution">
    <text evidence="3">The sequence shown here is derived from an EMBL/GenBank/DDBJ whole genome shotgun (WGS) entry which is preliminary data.</text>
</comment>
<name>A0A8J2SM71_9STRA</name>
<proteinExistence type="predicted"/>
<feature type="compositionally biased region" description="Basic and acidic residues" evidence="2">
    <location>
        <begin position="299"/>
        <end position="324"/>
    </location>
</feature>
<feature type="compositionally biased region" description="Basic and acidic residues" evidence="2">
    <location>
        <begin position="224"/>
        <end position="275"/>
    </location>
</feature>
<evidence type="ECO:0000313" key="4">
    <source>
        <dbReference type="Proteomes" id="UP000789595"/>
    </source>
</evidence>
<dbReference type="EMBL" id="CAKKNE010000005">
    <property type="protein sequence ID" value="CAH0375673.1"/>
    <property type="molecule type" value="Genomic_DNA"/>
</dbReference>
<dbReference type="AlphaFoldDB" id="A0A8J2SM71"/>
<evidence type="ECO:0000256" key="1">
    <source>
        <dbReference type="SAM" id="Coils"/>
    </source>
</evidence>
<evidence type="ECO:0000313" key="3">
    <source>
        <dbReference type="EMBL" id="CAH0375673.1"/>
    </source>
</evidence>
<feature type="region of interest" description="Disordered" evidence="2">
    <location>
        <begin position="224"/>
        <end position="324"/>
    </location>
</feature>
<dbReference type="Proteomes" id="UP000789595">
    <property type="component" value="Unassembled WGS sequence"/>
</dbReference>
<sequence>MEELPPLVPDLTAWFEALLARVSALESRSEQGGAAATAKAEAQDKALQDLQKQKEADAVAMTSMREALAEREAELAAMRQEMDSIRADLAARGAVFGGFQADVKEVRGMLVAARLLKTARDGTAASASVAGLEDERAANEQKFASREDVRILSETVRELEAMITGVERLSGEAQAQLESMRDEIAEQLRAEAEADRERVERERAEREAEAARLEAEIRAEREAREAAERERAEQEAAARDAAEQERADKEAADQEAAEQERAEKEAADQADRELAEQEAADEDAAARARAEQEAADQAARARAEKEAAARERAEREAAEAQEAAKRAAQRRWRAALKYARTQAKMFCTIRAMKPPDRPIPLHDKAVYHRLRDGVIEQDALAKRLAALENVVKDDAKLSADILRKGVVGLGGTGPSDEDDALVERRAAQSALMAALVDGKPTTKTETVEVAAPPAALAYGNGRGALAEFDKDIDRRFAEFACRQQKLLDDFHVEVEVFTRAQEKLENGLVKVNEDLNRMTSINDKRYAQRSAADQERDSKLEAAAASARRAAEAVARLANVPPTTRYDSEVRRRRARAHGLRHARDRIHTKADGTAVLKLREELREIAAALAGDPALTRRRKAICSGALGVRKSAYVLKDGVEVCISCHPWARARSLP</sequence>